<organism evidence="3 4">
    <name type="scientific">Trichomonas vaginalis (strain ATCC PRA-98 / G3)</name>
    <dbReference type="NCBI Taxonomy" id="412133"/>
    <lineage>
        <taxon>Eukaryota</taxon>
        <taxon>Metamonada</taxon>
        <taxon>Parabasalia</taxon>
        <taxon>Trichomonadida</taxon>
        <taxon>Trichomonadidae</taxon>
        <taxon>Trichomonas</taxon>
    </lineage>
</organism>
<evidence type="ECO:0000259" key="2">
    <source>
        <dbReference type="PROSITE" id="PS51294"/>
    </source>
</evidence>
<dbReference type="InterPro" id="IPR009057">
    <property type="entry name" value="Homeodomain-like_sf"/>
</dbReference>
<dbReference type="EMBL" id="DS114022">
    <property type="protein sequence ID" value="EAX91616.1"/>
    <property type="molecule type" value="Genomic_DNA"/>
</dbReference>
<evidence type="ECO:0000313" key="3">
    <source>
        <dbReference type="EMBL" id="EAX91616.1"/>
    </source>
</evidence>
<feature type="domain" description="Myb-like" evidence="1">
    <location>
        <begin position="61"/>
        <end position="111"/>
    </location>
</feature>
<dbReference type="InParanoid" id="A2FTZ9"/>
<dbReference type="GO" id="GO:0005634">
    <property type="term" value="C:nucleus"/>
    <property type="evidence" value="ECO:0000318"/>
    <property type="project" value="GO_Central"/>
</dbReference>
<dbReference type="InterPro" id="IPR001005">
    <property type="entry name" value="SANT/Myb"/>
</dbReference>
<dbReference type="PROSITE" id="PS51294">
    <property type="entry name" value="HTH_MYB"/>
    <property type="match status" value="2"/>
</dbReference>
<dbReference type="eggNOG" id="KOG0048">
    <property type="taxonomic scope" value="Eukaryota"/>
</dbReference>
<reference evidence="3" key="1">
    <citation type="submission" date="2006-10" db="EMBL/GenBank/DDBJ databases">
        <authorList>
            <person name="Amadeo P."/>
            <person name="Zhao Q."/>
            <person name="Wortman J."/>
            <person name="Fraser-Liggett C."/>
            <person name="Carlton J."/>
        </authorList>
    </citation>
    <scope>NUCLEOTIDE SEQUENCE</scope>
    <source>
        <strain evidence="3">G3</strain>
    </source>
</reference>
<feature type="domain" description="Myb-like" evidence="1">
    <location>
        <begin position="7"/>
        <end position="60"/>
    </location>
</feature>
<proteinExistence type="predicted"/>
<dbReference type="PROSITE" id="PS50090">
    <property type="entry name" value="MYB_LIKE"/>
    <property type="match status" value="2"/>
</dbReference>
<reference evidence="3" key="2">
    <citation type="journal article" date="2007" name="Science">
        <title>Draft genome sequence of the sexually transmitted pathogen Trichomonas vaginalis.</title>
        <authorList>
            <person name="Carlton J.M."/>
            <person name="Hirt R.P."/>
            <person name="Silva J.C."/>
            <person name="Delcher A.L."/>
            <person name="Schatz M."/>
            <person name="Zhao Q."/>
            <person name="Wortman J.R."/>
            <person name="Bidwell S.L."/>
            <person name="Alsmark U.C.M."/>
            <person name="Besteiro S."/>
            <person name="Sicheritz-Ponten T."/>
            <person name="Noel C.J."/>
            <person name="Dacks J.B."/>
            <person name="Foster P.G."/>
            <person name="Simillion C."/>
            <person name="Van de Peer Y."/>
            <person name="Miranda-Saavedra D."/>
            <person name="Barton G.J."/>
            <person name="Westrop G.D."/>
            <person name="Mueller S."/>
            <person name="Dessi D."/>
            <person name="Fiori P.L."/>
            <person name="Ren Q."/>
            <person name="Paulsen I."/>
            <person name="Zhang H."/>
            <person name="Bastida-Corcuera F.D."/>
            <person name="Simoes-Barbosa A."/>
            <person name="Brown M.T."/>
            <person name="Hayes R.D."/>
            <person name="Mukherjee M."/>
            <person name="Okumura C.Y."/>
            <person name="Schneider R."/>
            <person name="Smith A.J."/>
            <person name="Vanacova S."/>
            <person name="Villalvazo M."/>
            <person name="Haas B.J."/>
            <person name="Pertea M."/>
            <person name="Feldblyum T.V."/>
            <person name="Utterback T.R."/>
            <person name="Shu C.L."/>
            <person name="Osoegawa K."/>
            <person name="de Jong P.J."/>
            <person name="Hrdy I."/>
            <person name="Horvathova L."/>
            <person name="Zubacova Z."/>
            <person name="Dolezal P."/>
            <person name="Malik S.B."/>
            <person name="Logsdon J.M. Jr."/>
            <person name="Henze K."/>
            <person name="Gupta A."/>
            <person name="Wang C.C."/>
            <person name="Dunne R.L."/>
            <person name="Upcroft J.A."/>
            <person name="Upcroft P."/>
            <person name="White O."/>
            <person name="Salzberg S.L."/>
            <person name="Tang P."/>
            <person name="Chiu C.-H."/>
            <person name="Lee Y.-S."/>
            <person name="Embley T.M."/>
            <person name="Coombs G.H."/>
            <person name="Mottram J.C."/>
            <person name="Tachezy J."/>
            <person name="Fraser-Liggett C.M."/>
            <person name="Johnson P.J."/>
        </authorList>
    </citation>
    <scope>NUCLEOTIDE SEQUENCE [LARGE SCALE GENOMIC DNA]</scope>
    <source>
        <strain evidence="3">G3</strain>
    </source>
</reference>
<dbReference type="PANTHER" id="PTHR45614">
    <property type="entry name" value="MYB PROTEIN-RELATED"/>
    <property type="match status" value="1"/>
</dbReference>
<evidence type="ECO:0000313" key="4">
    <source>
        <dbReference type="Proteomes" id="UP000001542"/>
    </source>
</evidence>
<feature type="domain" description="HTH myb-type" evidence="2">
    <location>
        <begin position="65"/>
        <end position="115"/>
    </location>
</feature>
<dbReference type="GO" id="GO:0006355">
    <property type="term" value="P:regulation of DNA-templated transcription"/>
    <property type="evidence" value="ECO:0000318"/>
    <property type="project" value="GO_Central"/>
</dbReference>
<dbReference type="SMR" id="A2FTZ9"/>
<keyword evidence="4" id="KW-1185">Reference proteome</keyword>
<dbReference type="SUPFAM" id="SSF46689">
    <property type="entry name" value="Homeodomain-like"/>
    <property type="match status" value="1"/>
</dbReference>
<gene>
    <name evidence="3" type="ORF">TVAG_309680</name>
</gene>
<accession>A2FTZ9</accession>
<protein>
    <submittedName>
        <fullName evidence="3">Myb-like DNA-binding domain containing protein</fullName>
    </submittedName>
</protein>
<dbReference type="PANTHER" id="PTHR45614:SF253">
    <property type="entry name" value="CHROMOSOME UNDETERMINED SCAFFOLD_38, WHOLE GENOME SHOTGUN SEQUENCE"/>
    <property type="match status" value="1"/>
</dbReference>
<dbReference type="CDD" id="cd00167">
    <property type="entry name" value="SANT"/>
    <property type="match status" value="2"/>
</dbReference>
<dbReference type="AlphaFoldDB" id="A2FTZ9"/>
<evidence type="ECO:0000259" key="1">
    <source>
        <dbReference type="PROSITE" id="PS50090"/>
    </source>
</evidence>
<dbReference type="Pfam" id="PF13921">
    <property type="entry name" value="Myb_DNA-bind_6"/>
    <property type="match status" value="1"/>
</dbReference>
<dbReference type="GO" id="GO:0000978">
    <property type="term" value="F:RNA polymerase II cis-regulatory region sequence-specific DNA binding"/>
    <property type="evidence" value="ECO:0000318"/>
    <property type="project" value="GO_Central"/>
</dbReference>
<feature type="domain" description="HTH myb-type" evidence="2">
    <location>
        <begin position="7"/>
        <end position="64"/>
    </location>
</feature>
<dbReference type="Proteomes" id="UP000001542">
    <property type="component" value="Unassembled WGS sequence"/>
</dbReference>
<dbReference type="VEuPathDB" id="TrichDB:TVAG_309680"/>
<keyword evidence="3" id="KW-0238">DNA-binding</keyword>
<dbReference type="RefSeq" id="XP_001304546.1">
    <property type="nucleotide sequence ID" value="XM_001304545.1"/>
</dbReference>
<dbReference type="InterPro" id="IPR050560">
    <property type="entry name" value="MYB_TF"/>
</dbReference>
<name>A2FTZ9_TRIV3</name>
<sequence length="181" mass="21408">MIQGLIDKKYTKCPFTAEEDAKLAALVANFSQKDINWNEISNQMVNRNPRQCKDRWEGYLDSSINRSEFSCEENYFILKKVEEIGKKWKIISSLMKHRTDVAVKSQYRKLLRHNVSIENVFRINPESYMIKIKTPSKVERVIKPLLKEDDINKVPYDSKFLNECFDQFFAMENEILEPCVK</sequence>
<dbReference type="GO" id="GO:0000981">
    <property type="term" value="F:DNA-binding transcription factor activity, RNA polymerase II-specific"/>
    <property type="evidence" value="ECO:0000318"/>
    <property type="project" value="GO_Central"/>
</dbReference>
<dbReference type="InterPro" id="IPR017930">
    <property type="entry name" value="Myb_dom"/>
</dbReference>
<dbReference type="KEGG" id="tva:4749315"/>
<dbReference type="Gene3D" id="1.10.10.60">
    <property type="entry name" value="Homeodomain-like"/>
    <property type="match status" value="2"/>
</dbReference>
<dbReference type="STRING" id="5722.A2FTZ9"/>
<dbReference type="VEuPathDB" id="TrichDB:TVAGG3_0708370"/>
<dbReference type="SMART" id="SM00717">
    <property type="entry name" value="SANT"/>
    <property type="match status" value="2"/>
</dbReference>